<evidence type="ECO:0000313" key="1">
    <source>
        <dbReference type="EMBL" id="ETW94212.1"/>
    </source>
</evidence>
<gene>
    <name evidence="1" type="ORF">ETSY2_50150</name>
</gene>
<accession>W4L854</accession>
<keyword evidence="2" id="KW-1185">Reference proteome</keyword>
<proteinExistence type="predicted"/>
<evidence type="ECO:0000313" key="2">
    <source>
        <dbReference type="Proteomes" id="UP000019140"/>
    </source>
</evidence>
<comment type="caution">
    <text evidence="1">The sequence shown here is derived from an EMBL/GenBank/DDBJ whole genome shotgun (WGS) entry which is preliminary data.</text>
</comment>
<dbReference type="EMBL" id="AZHX01002507">
    <property type="protein sequence ID" value="ETW94212.1"/>
    <property type="molecule type" value="Genomic_DNA"/>
</dbReference>
<dbReference type="HOGENOM" id="CLU_3355181_0_0_7"/>
<dbReference type="Proteomes" id="UP000019140">
    <property type="component" value="Unassembled WGS sequence"/>
</dbReference>
<name>W4L854_9BACT</name>
<dbReference type="AlphaFoldDB" id="W4L854"/>
<reference evidence="1 2" key="1">
    <citation type="journal article" date="2014" name="Nature">
        <title>An environmental bacterial taxon with a large and distinct metabolic repertoire.</title>
        <authorList>
            <person name="Wilson M.C."/>
            <person name="Mori T."/>
            <person name="Ruckert C."/>
            <person name="Uria A.R."/>
            <person name="Helf M.J."/>
            <person name="Takada K."/>
            <person name="Gernert C."/>
            <person name="Steffens U.A."/>
            <person name="Heycke N."/>
            <person name="Schmitt S."/>
            <person name="Rinke C."/>
            <person name="Helfrich E.J."/>
            <person name="Brachmann A.O."/>
            <person name="Gurgui C."/>
            <person name="Wakimoto T."/>
            <person name="Kracht M."/>
            <person name="Crusemann M."/>
            <person name="Hentschel U."/>
            <person name="Abe I."/>
            <person name="Matsunaga S."/>
            <person name="Kalinowski J."/>
            <person name="Takeyama H."/>
            <person name="Piel J."/>
        </authorList>
    </citation>
    <scope>NUCLEOTIDE SEQUENCE [LARGE SCALE GENOMIC DNA]</scope>
    <source>
        <strain evidence="2">TSY2</strain>
    </source>
</reference>
<sequence>MMTSDYNVFTNSIQESVYHGLYLIESAAKRIGGEAA</sequence>
<protein>
    <submittedName>
        <fullName evidence="1">Uncharacterized protein</fullName>
    </submittedName>
</protein>
<organism evidence="1 2">
    <name type="scientific">Candidatus Entotheonella gemina</name>
    <dbReference type="NCBI Taxonomy" id="1429439"/>
    <lineage>
        <taxon>Bacteria</taxon>
        <taxon>Pseudomonadati</taxon>
        <taxon>Nitrospinota/Tectimicrobiota group</taxon>
        <taxon>Candidatus Tectimicrobiota</taxon>
        <taxon>Candidatus Entotheonellia</taxon>
        <taxon>Candidatus Entotheonellales</taxon>
        <taxon>Candidatus Entotheonellaceae</taxon>
        <taxon>Candidatus Entotheonella</taxon>
    </lineage>
</organism>